<organism evidence="1 2">
    <name type="scientific">Phytophthora lilii</name>
    <dbReference type="NCBI Taxonomy" id="2077276"/>
    <lineage>
        <taxon>Eukaryota</taxon>
        <taxon>Sar</taxon>
        <taxon>Stramenopiles</taxon>
        <taxon>Oomycota</taxon>
        <taxon>Peronosporomycetes</taxon>
        <taxon>Peronosporales</taxon>
        <taxon>Peronosporaceae</taxon>
        <taxon>Phytophthora</taxon>
    </lineage>
</organism>
<dbReference type="Proteomes" id="UP001165083">
    <property type="component" value="Unassembled WGS sequence"/>
</dbReference>
<comment type="caution">
    <text evidence="1">The sequence shown here is derived from an EMBL/GenBank/DDBJ whole genome shotgun (WGS) entry which is preliminary data.</text>
</comment>
<keyword evidence="2" id="KW-1185">Reference proteome</keyword>
<evidence type="ECO:0000313" key="1">
    <source>
        <dbReference type="EMBL" id="GMF19935.1"/>
    </source>
</evidence>
<gene>
    <name evidence="1" type="ORF">Plil01_000768300</name>
</gene>
<proteinExistence type="predicted"/>
<dbReference type="AlphaFoldDB" id="A0A9W6TSX2"/>
<reference evidence="1" key="1">
    <citation type="submission" date="2023-04" db="EMBL/GenBank/DDBJ databases">
        <title>Phytophthora lilii NBRC 32176.</title>
        <authorList>
            <person name="Ichikawa N."/>
            <person name="Sato H."/>
            <person name="Tonouchi N."/>
        </authorList>
    </citation>
    <scope>NUCLEOTIDE SEQUENCE</scope>
    <source>
        <strain evidence="1">NBRC 32176</strain>
    </source>
</reference>
<evidence type="ECO:0000313" key="2">
    <source>
        <dbReference type="Proteomes" id="UP001165083"/>
    </source>
</evidence>
<protein>
    <submittedName>
        <fullName evidence="1">Unnamed protein product</fullName>
    </submittedName>
</protein>
<name>A0A9W6TSX2_9STRA</name>
<accession>A0A9W6TSX2</accession>
<dbReference type="EMBL" id="BSXW01000358">
    <property type="protein sequence ID" value="GMF19935.1"/>
    <property type="molecule type" value="Genomic_DNA"/>
</dbReference>
<sequence>MQTRSCLLKFFKWYIQIMFHKFARGVTHFDVFGTTAHMLDVYSTSRFPGGWARINENDNIDNFDDLKFVTPLDCSRSVGHYFPSDISSWHSGVVHAVAEGFPCERWSPSVPGAP</sequence>